<organism evidence="1">
    <name type="scientific">Lepeophtheirus salmonis</name>
    <name type="common">Salmon louse</name>
    <name type="synonym">Caligus salmonis</name>
    <dbReference type="NCBI Taxonomy" id="72036"/>
    <lineage>
        <taxon>Eukaryota</taxon>
        <taxon>Metazoa</taxon>
        <taxon>Ecdysozoa</taxon>
        <taxon>Arthropoda</taxon>
        <taxon>Crustacea</taxon>
        <taxon>Multicrustacea</taxon>
        <taxon>Hexanauplia</taxon>
        <taxon>Copepoda</taxon>
        <taxon>Siphonostomatoida</taxon>
        <taxon>Caligidae</taxon>
        <taxon>Lepeophtheirus</taxon>
    </lineage>
</organism>
<proteinExistence type="predicted"/>
<dbReference type="AlphaFoldDB" id="A0A0K2VFM0"/>
<evidence type="ECO:0000313" key="1">
    <source>
        <dbReference type="EMBL" id="CDW49313.1"/>
    </source>
</evidence>
<accession>A0A0K2VFM0</accession>
<sequence>MKNLQRLDYLYEATFMTDLTDVYSYIEQPHLCSFFIGWLKG</sequence>
<dbReference type="EMBL" id="HACA01031952">
    <property type="protein sequence ID" value="CDW49313.1"/>
    <property type="molecule type" value="Transcribed_RNA"/>
</dbReference>
<protein>
    <submittedName>
        <fullName evidence="1">Uncharacterized protein</fullName>
    </submittedName>
</protein>
<reference evidence="1" key="1">
    <citation type="submission" date="2014-05" db="EMBL/GenBank/DDBJ databases">
        <authorList>
            <person name="Chronopoulou M."/>
        </authorList>
    </citation>
    <scope>NUCLEOTIDE SEQUENCE</scope>
    <source>
        <tissue evidence="1">Whole organism</tissue>
    </source>
</reference>
<dbReference type="EMBL" id="HACA01031953">
    <property type="protein sequence ID" value="CDW49314.1"/>
    <property type="molecule type" value="Transcribed_RNA"/>
</dbReference>
<name>A0A0K2VFM0_LEPSM</name>